<dbReference type="InterPro" id="IPR022227">
    <property type="entry name" value="DUF3754"/>
</dbReference>
<proteinExistence type="predicted"/>
<dbReference type="PANTHER" id="PTHR33645">
    <property type="entry name" value="AMINOPEPTIDASE (DUF3754)"/>
    <property type="match status" value="1"/>
</dbReference>
<feature type="compositionally biased region" description="Low complexity" evidence="1">
    <location>
        <begin position="417"/>
        <end position="432"/>
    </location>
</feature>
<accession>A0A7S0RVW3</accession>
<sequence>MTGPPDAPGAGDAPAVGGGIDGPGGGEEGATHKAAKVVERRSLRRLMPNTWAIIKALPRTLKLQEPQFKEVVVVYRTSGTGRTSGRKSKVPARARSTTERLRDILRRRNIHVKCFHDIPMADIEVIFPDKKVYLKTVSLINMVVQAVMAFVAAIAALWKTAALDLNAVWSALSLVGARCGQLYSSMQAERSQMIQDMVNILYDKTNDAQEGVVSMLLEDMAEQQLKEAVLAYTLLYMNIEDELSRDKLDELCEDFLEQHFALKVDFAVEDALPRLVEWGLVKENPKTGRFQAVNVEAAHKQLVKRWVVAYEALSKPPAMKTLPMTALLPGGERQMIEAWSGQNLAAPGGSFVAKAAPAGSGPATSAAVTQPVTAARGGKEVPAASSASTASAAELQSGPSFKSKPSIMGDRPSPAHTTPLESVPESPPSVTSKQVANSRGSPGVSTGSTAAAPKAKRGLTAFFRSRSKGSKAMDASSPTRTA</sequence>
<dbReference type="PANTHER" id="PTHR33645:SF11">
    <property type="entry name" value="AMINOPEPTIDASE (DUF3754)"/>
    <property type="match status" value="1"/>
</dbReference>
<feature type="compositionally biased region" description="Polar residues" evidence="1">
    <location>
        <begin position="433"/>
        <end position="449"/>
    </location>
</feature>
<feature type="region of interest" description="Disordered" evidence="1">
    <location>
        <begin position="1"/>
        <end position="33"/>
    </location>
</feature>
<protein>
    <submittedName>
        <fullName evidence="2">Uncharacterized protein</fullName>
    </submittedName>
</protein>
<evidence type="ECO:0000256" key="1">
    <source>
        <dbReference type="SAM" id="MobiDB-lite"/>
    </source>
</evidence>
<dbReference type="AlphaFoldDB" id="A0A7S0RVW3"/>
<evidence type="ECO:0000313" key="2">
    <source>
        <dbReference type="EMBL" id="CAD8687383.1"/>
    </source>
</evidence>
<feature type="compositionally biased region" description="Gly residues" evidence="1">
    <location>
        <begin position="16"/>
        <end position="28"/>
    </location>
</feature>
<gene>
    <name evidence="2" type="ORF">CLEI1391_LOCUS13417</name>
</gene>
<feature type="compositionally biased region" description="Low complexity" evidence="1">
    <location>
        <begin position="383"/>
        <end position="393"/>
    </location>
</feature>
<organism evidence="2">
    <name type="scientific">Chlamydomonas leiostraca</name>
    <dbReference type="NCBI Taxonomy" id="1034604"/>
    <lineage>
        <taxon>Eukaryota</taxon>
        <taxon>Viridiplantae</taxon>
        <taxon>Chlorophyta</taxon>
        <taxon>core chlorophytes</taxon>
        <taxon>Chlorophyceae</taxon>
        <taxon>CS clade</taxon>
        <taxon>Chlamydomonadales</taxon>
        <taxon>Chlamydomonadaceae</taxon>
        <taxon>Chlamydomonas</taxon>
    </lineage>
</organism>
<name>A0A7S0RVW3_9CHLO</name>
<dbReference type="EMBL" id="HBFB01023790">
    <property type="protein sequence ID" value="CAD8687383.1"/>
    <property type="molecule type" value="Transcribed_RNA"/>
</dbReference>
<dbReference type="Pfam" id="PF12576">
    <property type="entry name" value="DUF3754"/>
    <property type="match status" value="1"/>
</dbReference>
<feature type="region of interest" description="Disordered" evidence="1">
    <location>
        <begin position="377"/>
        <end position="482"/>
    </location>
</feature>
<feature type="compositionally biased region" description="Low complexity" evidence="1">
    <location>
        <begin position="1"/>
        <end position="15"/>
    </location>
</feature>
<reference evidence="2" key="1">
    <citation type="submission" date="2021-01" db="EMBL/GenBank/DDBJ databases">
        <authorList>
            <person name="Corre E."/>
            <person name="Pelletier E."/>
            <person name="Niang G."/>
            <person name="Scheremetjew M."/>
            <person name="Finn R."/>
            <person name="Kale V."/>
            <person name="Holt S."/>
            <person name="Cochrane G."/>
            <person name="Meng A."/>
            <person name="Brown T."/>
            <person name="Cohen L."/>
        </authorList>
    </citation>
    <scope>NUCLEOTIDE SEQUENCE</scope>
    <source>
        <strain evidence="2">SAG 11-49</strain>
    </source>
</reference>